<feature type="transmembrane region" description="Helical" evidence="1">
    <location>
        <begin position="16"/>
        <end position="37"/>
    </location>
</feature>
<comment type="caution">
    <text evidence="3">The sequence shown here is derived from an EMBL/GenBank/DDBJ whole genome shotgun (WGS) entry which is preliminary data.</text>
</comment>
<evidence type="ECO:0000256" key="1">
    <source>
        <dbReference type="SAM" id="Phobius"/>
    </source>
</evidence>
<keyword evidence="1" id="KW-0472">Membrane</keyword>
<dbReference type="InParanoid" id="A0A395JLT2"/>
<keyword evidence="1" id="KW-1133">Transmembrane helix</keyword>
<sequence length="474" mass="53061">MNRMRHFKQTPSRQRGYATALGIILMTTMALSIFSLYDVGQVSTHKIRGQNAADASAYSVAVIVSRDLNFMATTNRAMVANQVAIGQMVGLSSYGHMIEQTAFNINVIGQIANLIPGVGTAVARITDALRRGARALKQAFDRAARIVIPINDGFIQVLSVAQQTFHGAMLVASKEVYDDVARRNDPDIESSFIVGAFTIAKFIDAHNDTLERNRAPRPYNNSAQNRLHLKRFNEFADVTIASRDRFLRSRDASFIGVIRELGGNEYSRRIVNNRYVWEWTAMDTMRVRIPPCPPFIGCVLSSPLGWGAGHALYQGRNYNYRRNTRKWGGAWRNSSAASIARWDDRGNNFSGTKSIRPFYDLEEDGLRERGPAMVAVLKKPLEPVRVWKEVAKTTANYDLQPRYDVAENGGIAKDQILSVSKAEPYFSRPHDLWARGDRNIEFGNLYNPFWQPRLIETSTSDKAAVMVAAAGFSL</sequence>
<evidence type="ECO:0000313" key="3">
    <source>
        <dbReference type="EMBL" id="RBP51385.1"/>
    </source>
</evidence>
<keyword evidence="4" id="KW-1185">Reference proteome</keyword>
<dbReference type="InterPro" id="IPR028087">
    <property type="entry name" value="Tad_N"/>
</dbReference>
<dbReference type="AlphaFoldDB" id="A0A395JLT2"/>
<dbReference type="Proteomes" id="UP000253083">
    <property type="component" value="Unassembled WGS sequence"/>
</dbReference>
<keyword evidence="1" id="KW-0812">Transmembrane</keyword>
<name>A0A395JLT2_9GAMM</name>
<accession>A0A395JLT2</accession>
<organism evidence="3 4">
    <name type="scientific">Arenicella xantha</name>
    <dbReference type="NCBI Taxonomy" id="644221"/>
    <lineage>
        <taxon>Bacteria</taxon>
        <taxon>Pseudomonadati</taxon>
        <taxon>Pseudomonadota</taxon>
        <taxon>Gammaproteobacteria</taxon>
        <taxon>Arenicellales</taxon>
        <taxon>Arenicellaceae</taxon>
        <taxon>Arenicella</taxon>
    </lineage>
</organism>
<protein>
    <submittedName>
        <fullName evidence="3">Putative Flp pilus-assembly TadE/G-like protein</fullName>
    </submittedName>
</protein>
<proteinExistence type="predicted"/>
<reference evidence="3 4" key="1">
    <citation type="submission" date="2018-06" db="EMBL/GenBank/DDBJ databases">
        <title>Genomic Encyclopedia of Type Strains, Phase IV (KMG-IV): sequencing the most valuable type-strain genomes for metagenomic binning, comparative biology and taxonomic classification.</title>
        <authorList>
            <person name="Goeker M."/>
        </authorList>
    </citation>
    <scope>NUCLEOTIDE SEQUENCE [LARGE SCALE GENOMIC DNA]</scope>
    <source>
        <strain evidence="3 4">DSM 24032</strain>
    </source>
</reference>
<evidence type="ECO:0000313" key="4">
    <source>
        <dbReference type="Proteomes" id="UP000253083"/>
    </source>
</evidence>
<gene>
    <name evidence="3" type="ORF">DFR28_102805</name>
</gene>
<dbReference type="EMBL" id="QNRT01000002">
    <property type="protein sequence ID" value="RBP51385.1"/>
    <property type="molecule type" value="Genomic_DNA"/>
</dbReference>
<evidence type="ECO:0000259" key="2">
    <source>
        <dbReference type="Pfam" id="PF13400"/>
    </source>
</evidence>
<feature type="domain" description="Putative Flp pilus-assembly TadG-like N-terminal" evidence="2">
    <location>
        <begin position="16"/>
        <end position="61"/>
    </location>
</feature>
<dbReference type="RefSeq" id="WP_170132053.1">
    <property type="nucleotide sequence ID" value="NZ_QNRT01000002.1"/>
</dbReference>
<dbReference type="Pfam" id="PF13400">
    <property type="entry name" value="Tad"/>
    <property type="match status" value="1"/>
</dbReference>